<reference evidence="1 2" key="1">
    <citation type="journal article" date="2016" name="Nat. Commun.">
        <title>Thousands of microbial genomes shed light on interconnected biogeochemical processes in an aquifer system.</title>
        <authorList>
            <person name="Anantharaman K."/>
            <person name="Brown C.T."/>
            <person name="Hug L.A."/>
            <person name="Sharon I."/>
            <person name="Castelle C.J."/>
            <person name="Probst A.J."/>
            <person name="Thomas B.C."/>
            <person name="Singh A."/>
            <person name="Wilkins M.J."/>
            <person name="Karaoz U."/>
            <person name="Brodie E.L."/>
            <person name="Williams K.H."/>
            <person name="Hubbard S.S."/>
            <person name="Banfield J.F."/>
        </authorList>
    </citation>
    <scope>NUCLEOTIDE SEQUENCE [LARGE SCALE GENOMIC DNA]</scope>
</reference>
<name>A0A1F4Y262_9BACT</name>
<accession>A0A1F4Y262</accession>
<comment type="caution">
    <text evidence="1">The sequence shown here is derived from an EMBL/GenBank/DDBJ whole genome shotgun (WGS) entry which is preliminary data.</text>
</comment>
<dbReference type="STRING" id="1797247.A2419_00800"/>
<organism evidence="1 2">
    <name type="scientific">Candidatus Adlerbacteria bacterium RIFOXYC1_FULL_48_26</name>
    <dbReference type="NCBI Taxonomy" id="1797247"/>
    <lineage>
        <taxon>Bacteria</taxon>
        <taxon>Candidatus Adleribacteriota</taxon>
    </lineage>
</organism>
<sequence length="199" mass="21261">MLLFLKDVIIFLSTNVGGNESQQQKEYFVMNTFRTQLAAVVSGVAFFAFSPANAQVIKAASPTASVAAAADFSVVVGKICRGYYNQAEGGTGSLERPESAFKTTSVDKSGAFTLLAIKAAPGASRGWDTASGNNYWKQGDVQFKVQPDGSWYFPNPAPNTYSKYYLTYVGQDAVGDALFTVRYEHGGGTAVGKAVCRSK</sequence>
<dbReference type="EMBL" id="MEXB01000014">
    <property type="protein sequence ID" value="OGC87991.1"/>
    <property type="molecule type" value="Genomic_DNA"/>
</dbReference>
<proteinExistence type="predicted"/>
<evidence type="ECO:0000313" key="2">
    <source>
        <dbReference type="Proteomes" id="UP000176568"/>
    </source>
</evidence>
<protein>
    <submittedName>
        <fullName evidence="1">Uncharacterized protein</fullName>
    </submittedName>
</protein>
<gene>
    <name evidence="1" type="ORF">A2419_00800</name>
</gene>
<dbReference type="Proteomes" id="UP000176568">
    <property type="component" value="Unassembled WGS sequence"/>
</dbReference>
<evidence type="ECO:0000313" key="1">
    <source>
        <dbReference type="EMBL" id="OGC87991.1"/>
    </source>
</evidence>
<dbReference type="AlphaFoldDB" id="A0A1F4Y262"/>